<name>T1KXK5_TETUR</name>
<dbReference type="AlphaFoldDB" id="T1KXK5"/>
<dbReference type="STRING" id="32264.T1KXK5"/>
<dbReference type="InterPro" id="IPR011042">
    <property type="entry name" value="6-blade_b-propeller_TolB-like"/>
</dbReference>
<sequence>MSNQAIIWIDDYGISSKRLYYEMEQPKLYRTLDLDKDYPEAITIDVKKRLIFWMNTGDGLERSINLPYIERIDIRGEPKTKKIVETNIVRPVGLAIDTRQKKVYWMDGLNFHSTLNSIGYDGTNRIILREYLPYINELISMDIFSNYLYFTDKINSTIQRININNAVKKVDTLISVPNGPPTWIKIVNPMSMFWGEFFVFSFEEM</sequence>
<dbReference type="HOGENOM" id="CLU_095943_0_0_1"/>
<dbReference type="InterPro" id="IPR050778">
    <property type="entry name" value="Cueball_EGF_LRP_Nidogen"/>
</dbReference>
<dbReference type="GO" id="GO:0017147">
    <property type="term" value="F:Wnt-protein binding"/>
    <property type="evidence" value="ECO:0007669"/>
    <property type="project" value="TreeGrafter"/>
</dbReference>
<protein>
    <submittedName>
        <fullName evidence="2">Uncharacterized protein</fullName>
    </submittedName>
</protein>
<dbReference type="SUPFAM" id="SSF63825">
    <property type="entry name" value="YWTD domain"/>
    <property type="match status" value="1"/>
</dbReference>
<evidence type="ECO:0000256" key="1">
    <source>
        <dbReference type="ARBA" id="ARBA00022536"/>
    </source>
</evidence>
<dbReference type="Proteomes" id="UP000015104">
    <property type="component" value="Unassembled WGS sequence"/>
</dbReference>
<dbReference type="InterPro" id="IPR000033">
    <property type="entry name" value="LDLR_classB_rpt"/>
</dbReference>
<dbReference type="PANTHER" id="PTHR46513:SF13">
    <property type="entry name" value="EGF-LIKE DOMAIN-CONTAINING PROTEIN"/>
    <property type="match status" value="1"/>
</dbReference>
<dbReference type="EMBL" id="CAEY01000696">
    <property type="status" value="NOT_ANNOTATED_CDS"/>
    <property type="molecule type" value="Genomic_DNA"/>
</dbReference>
<dbReference type="SMART" id="SM00135">
    <property type="entry name" value="LY"/>
    <property type="match status" value="3"/>
</dbReference>
<dbReference type="eggNOG" id="KOG1215">
    <property type="taxonomic scope" value="Eukaryota"/>
</dbReference>
<evidence type="ECO:0000313" key="3">
    <source>
        <dbReference type="Proteomes" id="UP000015104"/>
    </source>
</evidence>
<dbReference type="PANTHER" id="PTHR46513">
    <property type="entry name" value="VITELLOGENIN RECEPTOR-LIKE PROTEIN-RELATED-RELATED"/>
    <property type="match status" value="1"/>
</dbReference>
<proteinExistence type="predicted"/>
<organism evidence="2 3">
    <name type="scientific">Tetranychus urticae</name>
    <name type="common">Two-spotted spider mite</name>
    <dbReference type="NCBI Taxonomy" id="32264"/>
    <lineage>
        <taxon>Eukaryota</taxon>
        <taxon>Metazoa</taxon>
        <taxon>Ecdysozoa</taxon>
        <taxon>Arthropoda</taxon>
        <taxon>Chelicerata</taxon>
        <taxon>Arachnida</taxon>
        <taxon>Acari</taxon>
        <taxon>Acariformes</taxon>
        <taxon>Trombidiformes</taxon>
        <taxon>Prostigmata</taxon>
        <taxon>Eleutherengona</taxon>
        <taxon>Raphignathae</taxon>
        <taxon>Tetranychoidea</taxon>
        <taxon>Tetranychidae</taxon>
        <taxon>Tetranychus</taxon>
    </lineage>
</organism>
<accession>T1KXK5</accession>
<evidence type="ECO:0000313" key="2">
    <source>
        <dbReference type="EnsemblMetazoa" id="tetur26g00490.1"/>
    </source>
</evidence>
<dbReference type="GO" id="GO:0042813">
    <property type="term" value="F:Wnt receptor activity"/>
    <property type="evidence" value="ECO:0007669"/>
    <property type="project" value="TreeGrafter"/>
</dbReference>
<reference evidence="3" key="1">
    <citation type="submission" date="2011-08" db="EMBL/GenBank/DDBJ databases">
        <authorList>
            <person name="Rombauts S."/>
        </authorList>
    </citation>
    <scope>NUCLEOTIDE SEQUENCE</scope>
    <source>
        <strain evidence="3">London</strain>
    </source>
</reference>
<dbReference type="Gene3D" id="2.120.10.30">
    <property type="entry name" value="TolB, C-terminal domain"/>
    <property type="match status" value="1"/>
</dbReference>
<dbReference type="GO" id="GO:0005886">
    <property type="term" value="C:plasma membrane"/>
    <property type="evidence" value="ECO:0007669"/>
    <property type="project" value="TreeGrafter"/>
</dbReference>
<dbReference type="GO" id="GO:0060070">
    <property type="term" value="P:canonical Wnt signaling pathway"/>
    <property type="evidence" value="ECO:0007669"/>
    <property type="project" value="TreeGrafter"/>
</dbReference>
<dbReference type="EnsemblMetazoa" id="tetur26g00490.1">
    <property type="protein sequence ID" value="tetur26g00490.1"/>
    <property type="gene ID" value="tetur26g00490"/>
</dbReference>
<reference evidence="2" key="2">
    <citation type="submission" date="2015-06" db="UniProtKB">
        <authorList>
            <consortium name="EnsemblMetazoa"/>
        </authorList>
    </citation>
    <scope>IDENTIFICATION</scope>
</reference>
<keyword evidence="1" id="KW-0245">EGF-like domain</keyword>
<keyword evidence="3" id="KW-1185">Reference proteome</keyword>